<organism evidence="1 2">
    <name type="scientific">Autumnicola patrickiae</name>
    <dbReference type="NCBI Taxonomy" id="3075591"/>
    <lineage>
        <taxon>Bacteria</taxon>
        <taxon>Pseudomonadati</taxon>
        <taxon>Bacteroidota</taxon>
        <taxon>Flavobacteriia</taxon>
        <taxon>Flavobacteriales</taxon>
        <taxon>Flavobacteriaceae</taxon>
        <taxon>Autumnicola</taxon>
    </lineage>
</organism>
<gene>
    <name evidence="1" type="ORF">RM549_13870</name>
</gene>
<dbReference type="PROSITE" id="PS51257">
    <property type="entry name" value="PROKAR_LIPOPROTEIN"/>
    <property type="match status" value="1"/>
</dbReference>
<dbReference type="Proteomes" id="UP001261624">
    <property type="component" value="Unassembled WGS sequence"/>
</dbReference>
<protein>
    <recommendedName>
        <fullName evidence="3">Lipoprotein</fullName>
    </recommendedName>
</protein>
<accession>A0ABU3E4F0</accession>
<dbReference type="EMBL" id="JAVRHM010000016">
    <property type="protein sequence ID" value="MDT0690881.1"/>
    <property type="molecule type" value="Genomic_DNA"/>
</dbReference>
<comment type="caution">
    <text evidence="1">The sequence shown here is derived from an EMBL/GenBank/DDBJ whole genome shotgun (WGS) entry which is preliminary data.</text>
</comment>
<reference evidence="1 2" key="1">
    <citation type="submission" date="2023-09" db="EMBL/GenBank/DDBJ databases">
        <authorList>
            <person name="Rey-Velasco X."/>
        </authorList>
    </citation>
    <scope>NUCLEOTIDE SEQUENCE [LARGE SCALE GENOMIC DNA]</scope>
    <source>
        <strain evidence="1 2">F188</strain>
    </source>
</reference>
<evidence type="ECO:0000313" key="2">
    <source>
        <dbReference type="Proteomes" id="UP001261624"/>
    </source>
</evidence>
<sequence length="193" mass="22045">MKKLLFIMAFVGLYSCNSTKKATTDTPDKFVAENLMDYDLKEVKERYPDANIEEGTNLYDEGTVERSYAILYPGTKDEMHITWNSDQQIFDIRFTEEGKWHSASGIKIGSTYEDLNRINEVPISFYGFGWDYSGAVVWNGGKLEDSDLRVFLGAENEPADKFYGDHVVKASPQEIKNMNLKVQAIVLKKSRKI</sequence>
<evidence type="ECO:0008006" key="3">
    <source>
        <dbReference type="Google" id="ProtNLM"/>
    </source>
</evidence>
<keyword evidence="2" id="KW-1185">Reference proteome</keyword>
<proteinExistence type="predicted"/>
<dbReference type="RefSeq" id="WP_311685850.1">
    <property type="nucleotide sequence ID" value="NZ_JAVRHM010000016.1"/>
</dbReference>
<name>A0ABU3E4F0_9FLAO</name>
<evidence type="ECO:0000313" key="1">
    <source>
        <dbReference type="EMBL" id="MDT0690881.1"/>
    </source>
</evidence>